<reference evidence="1 2" key="1">
    <citation type="submission" date="2019-05" db="EMBL/GenBank/DDBJ databases">
        <title>Streptomyces marianii sp. nov., a novel marine actinomycete from southern coast of India.</title>
        <authorList>
            <person name="Iniyan A.M."/>
            <person name="Wink J."/>
            <person name="Ramprasad E."/>
            <person name="Ramana C.V."/>
            <person name="Bunk B."/>
            <person name="Sproer C."/>
            <person name="Joseph F.-J.R.S."/>
            <person name="Vincent S.G.P."/>
        </authorList>
    </citation>
    <scope>NUCLEOTIDE SEQUENCE [LARGE SCALE GENOMIC DNA]</scope>
    <source>
        <strain evidence="1 2">ICN19</strain>
    </source>
</reference>
<accession>A0A5R9DX65</accession>
<proteinExistence type="predicted"/>
<protein>
    <submittedName>
        <fullName evidence="1">Uncharacterized protein</fullName>
    </submittedName>
</protein>
<evidence type="ECO:0000313" key="2">
    <source>
        <dbReference type="Proteomes" id="UP000305921"/>
    </source>
</evidence>
<dbReference type="Proteomes" id="UP000305921">
    <property type="component" value="Unassembled WGS sequence"/>
</dbReference>
<evidence type="ECO:0000313" key="1">
    <source>
        <dbReference type="EMBL" id="TLQ39452.1"/>
    </source>
</evidence>
<organism evidence="1 2">
    <name type="scientific">Streptomyces marianii</name>
    <dbReference type="NCBI Taxonomy" id="1817406"/>
    <lineage>
        <taxon>Bacteria</taxon>
        <taxon>Bacillati</taxon>
        <taxon>Actinomycetota</taxon>
        <taxon>Actinomycetes</taxon>
        <taxon>Kitasatosporales</taxon>
        <taxon>Streptomycetaceae</taxon>
        <taxon>Streptomyces</taxon>
    </lineage>
</organism>
<sequence>MLRTAHHHIVPTWGRSADFVLAYADDGALRIWTRGAVEPVGENFPPRDGGALLIGGTITDRDLLLEIVEDFLDQETTSCLPVKPGRVRGVRPMPSRVDTHPKGGRRFFTHHAISPLHTYGPWPGAAPEIVFTRPSRLPAAARHEGFFATGLPELPADMDPADALLQPTAAVLTREQAECLTAYLRKTAP</sequence>
<dbReference type="RefSeq" id="WP_138058262.1">
    <property type="nucleotide sequence ID" value="NZ_VAWE01000002.1"/>
</dbReference>
<dbReference type="AlphaFoldDB" id="A0A5R9DX65"/>
<dbReference type="OrthoDB" id="4251247at2"/>
<name>A0A5R9DX65_9ACTN</name>
<comment type="caution">
    <text evidence="1">The sequence shown here is derived from an EMBL/GenBank/DDBJ whole genome shotgun (WGS) entry which is preliminary data.</text>
</comment>
<dbReference type="EMBL" id="VAWE01000002">
    <property type="protein sequence ID" value="TLQ39452.1"/>
    <property type="molecule type" value="Genomic_DNA"/>
</dbReference>
<gene>
    <name evidence="1" type="ORF">FEF34_39480</name>
</gene>
<keyword evidence="2" id="KW-1185">Reference proteome</keyword>